<keyword evidence="2" id="KW-1185">Reference proteome</keyword>
<evidence type="ECO:0000313" key="1">
    <source>
        <dbReference type="EMBL" id="TBU60875.1"/>
    </source>
</evidence>
<organism evidence="1 2">
    <name type="scientific">Dichomitus squalens</name>
    <dbReference type="NCBI Taxonomy" id="114155"/>
    <lineage>
        <taxon>Eukaryota</taxon>
        <taxon>Fungi</taxon>
        <taxon>Dikarya</taxon>
        <taxon>Basidiomycota</taxon>
        <taxon>Agaricomycotina</taxon>
        <taxon>Agaricomycetes</taxon>
        <taxon>Polyporales</taxon>
        <taxon>Polyporaceae</taxon>
        <taxon>Dichomitus</taxon>
    </lineage>
</organism>
<proteinExistence type="predicted"/>
<dbReference type="Proteomes" id="UP000292082">
    <property type="component" value="Unassembled WGS sequence"/>
</dbReference>
<sequence>MVARHLNAEVLAVVCDFLTDKPDVLSFSLTCSAVRPVATQRLLSMAPVVISSSKSLRCLHSFLFSDAAARTPYVRALTVDSPNLDEGEVSSYDPEDTPLLLDILSSTPCLYELSLSITLHRTPNGCVDDLRVLDALVQLHTLRALNIDGESPALPELVARIRAPLRKLGVLFVNLKGDWWHPAAFEKFLPHLAPTLEELHVNDFCLDHSDFNENTSLSDRTQYLALRSLTINHFFHHPLLEHLQYLFPALDRVLCATFTDLPIPEDRWVDIRAANQRAQEGDSESHKHPWKRLDQLICNIPLFYILALRCPIRLVSLDACSFDHRTFATQALRENPPPRLKVSLLLHDGLGVFDELFPPELAETLTHLTLCIDYSNICYGLHYPANAHAIATLQWDHLMERLLQTVLPLHHLTHLRIVIQADIRHPFSGLYGRLPCSEDFVQALRDPALRLEKAALSLAGVLTSARYVFLTTRGFLADRESSDDEWVYTWRVSERWLISRAWRVAGLWAHNARESQSESSLVELDEAFAEMIMEQEELFLSLQDEINHTGGHELWQPEPN</sequence>
<evidence type="ECO:0000313" key="2">
    <source>
        <dbReference type="Proteomes" id="UP000292082"/>
    </source>
</evidence>
<dbReference type="OMA" id="EDETAPW"/>
<gene>
    <name evidence="1" type="ORF">BD310DRAFT_272650</name>
</gene>
<dbReference type="AlphaFoldDB" id="A0A4Q9NEP7"/>
<accession>A0A4Q9NEP7</accession>
<dbReference type="EMBL" id="ML145102">
    <property type="protein sequence ID" value="TBU60875.1"/>
    <property type="molecule type" value="Genomic_DNA"/>
</dbReference>
<reference evidence="1 2" key="1">
    <citation type="submission" date="2019-01" db="EMBL/GenBank/DDBJ databases">
        <title>Draft genome sequences of three monokaryotic isolates of the white-rot basidiomycete fungus Dichomitus squalens.</title>
        <authorList>
            <consortium name="DOE Joint Genome Institute"/>
            <person name="Lopez S.C."/>
            <person name="Andreopoulos B."/>
            <person name="Pangilinan J."/>
            <person name="Lipzen A."/>
            <person name="Riley R."/>
            <person name="Ahrendt S."/>
            <person name="Ng V."/>
            <person name="Barry K."/>
            <person name="Daum C."/>
            <person name="Grigoriev I.V."/>
            <person name="Hilden K.S."/>
            <person name="Makela M.R."/>
            <person name="de Vries R.P."/>
        </authorList>
    </citation>
    <scope>NUCLEOTIDE SEQUENCE [LARGE SCALE GENOMIC DNA]</scope>
    <source>
        <strain evidence="1 2">CBS 464.89</strain>
    </source>
</reference>
<name>A0A4Q9NEP7_9APHY</name>
<protein>
    <submittedName>
        <fullName evidence="1">Uncharacterized protein</fullName>
    </submittedName>
</protein>